<evidence type="ECO:0000313" key="7">
    <source>
        <dbReference type="Proteomes" id="UP000184203"/>
    </source>
</evidence>
<dbReference type="EMBL" id="AEMG01000012">
    <property type="protein sequence ID" value="EFW91673.1"/>
    <property type="molecule type" value="Genomic_DNA"/>
</dbReference>
<dbReference type="PROSITE" id="PS00379">
    <property type="entry name" value="CDP_ALCOHOL_P_TRANSF"/>
    <property type="match status" value="1"/>
</dbReference>
<gene>
    <name evidence="5" type="ORF">SAMN05444342_0128</name>
    <name evidence="4" type="ORF">ZOD2009_12502</name>
</gene>
<proteinExistence type="inferred from homology"/>
<dbReference type="InterPro" id="IPR048254">
    <property type="entry name" value="CDP_ALCOHOL_P_TRANSF_CS"/>
</dbReference>
<dbReference type="Gene3D" id="1.20.120.1760">
    <property type="match status" value="1"/>
</dbReference>
<evidence type="ECO:0000313" key="5">
    <source>
        <dbReference type="EMBL" id="SHJ97439.1"/>
    </source>
</evidence>
<dbReference type="GO" id="GO:0008654">
    <property type="term" value="P:phospholipid biosynthetic process"/>
    <property type="evidence" value="ECO:0007669"/>
    <property type="project" value="InterPro"/>
</dbReference>
<protein>
    <submittedName>
        <fullName evidence="5">Archaetidylserine synthase</fullName>
    </submittedName>
    <submittedName>
        <fullName evidence="4">CDP-alcohol phosphatidyltransferase</fullName>
    </submittedName>
</protein>
<sequence length="240" mass="24843">MKPRFVGRLSLADAVTVSNAALGFLAVSVATANPRLAARLVLLAAVADGLDGVLARHVGSSAAGPYLDSLADVASFSVAPAMLVVAVVRQTWGYDPLRVAIATLGGALFVAMAIVRLGLYTAYDTDDDVTEGIPTTLASVILAAGVLAGFTDPIVVVALTFVLAGLMVSTITYPDLLARDALIMGVVHSLAILVPGFKGRAFPYALLTLALAYLVLGPGFYWRETEGKTPPAKTTEGKRS</sequence>
<evidence type="ECO:0000256" key="1">
    <source>
        <dbReference type="ARBA" id="ARBA00022679"/>
    </source>
</evidence>
<accession>E7QUL6</accession>
<feature type="transmembrane region" description="Helical" evidence="3">
    <location>
        <begin position="73"/>
        <end position="92"/>
    </location>
</feature>
<feature type="transmembrane region" description="Helical" evidence="3">
    <location>
        <begin position="99"/>
        <end position="120"/>
    </location>
</feature>
<keyword evidence="3" id="KW-0472">Membrane</keyword>
<name>E7QUL6_HALPU</name>
<dbReference type="AlphaFoldDB" id="E7QUL6"/>
<dbReference type="GO" id="GO:0016020">
    <property type="term" value="C:membrane"/>
    <property type="evidence" value="ECO:0007669"/>
    <property type="project" value="InterPro"/>
</dbReference>
<dbReference type="Pfam" id="PF01066">
    <property type="entry name" value="CDP-OH_P_transf"/>
    <property type="match status" value="1"/>
</dbReference>
<feature type="transmembrane region" description="Helical" evidence="3">
    <location>
        <begin position="201"/>
        <end position="222"/>
    </location>
</feature>
<keyword evidence="7" id="KW-1185">Reference proteome</keyword>
<reference evidence="4 6" key="1">
    <citation type="journal article" date="2014" name="ISME J.">
        <title>Trehalose/2-sulfotrehalose biosynthesis and glycine-betaine uptake are widely spread mechanisms for osmoadaptation in the Halobacteriales.</title>
        <authorList>
            <person name="Youssef N.H."/>
            <person name="Savage-Ashlock K.N."/>
            <person name="McCully A.L."/>
            <person name="Luedtke B."/>
            <person name="Shaw E.I."/>
            <person name="Hoff W.D."/>
            <person name="Elshahed M.S."/>
        </authorList>
    </citation>
    <scope>NUCLEOTIDE SEQUENCE [LARGE SCALE GENOMIC DNA]</scope>
    <source>
        <strain evidence="4 6">DX253</strain>
    </source>
</reference>
<evidence type="ECO:0000256" key="3">
    <source>
        <dbReference type="SAM" id="Phobius"/>
    </source>
</evidence>
<dbReference type="eggNOG" id="arCOG00671">
    <property type="taxonomic scope" value="Archaea"/>
</dbReference>
<dbReference type="Proteomes" id="UP000184203">
    <property type="component" value="Unassembled WGS sequence"/>
</dbReference>
<dbReference type="OrthoDB" id="221913at2157"/>
<evidence type="ECO:0000256" key="2">
    <source>
        <dbReference type="RuleBase" id="RU003750"/>
    </source>
</evidence>
<reference evidence="7" key="3">
    <citation type="submission" date="2016-11" db="EMBL/GenBank/DDBJ databases">
        <authorList>
            <person name="Varghese N."/>
            <person name="Submissions S."/>
        </authorList>
    </citation>
    <scope>NUCLEOTIDE SEQUENCE [LARGE SCALE GENOMIC DNA]</scope>
    <source>
        <strain evidence="7">DX253</strain>
    </source>
</reference>
<evidence type="ECO:0000313" key="6">
    <source>
        <dbReference type="Proteomes" id="UP000003751"/>
    </source>
</evidence>
<dbReference type="STRING" id="797209.GCA_000376445_00808"/>
<reference evidence="5" key="2">
    <citation type="submission" date="2016-11" db="EMBL/GenBank/DDBJ databases">
        <authorList>
            <person name="Jaros S."/>
            <person name="Januszkiewicz K."/>
            <person name="Wedrychowicz H."/>
        </authorList>
    </citation>
    <scope>NUCLEOTIDE SEQUENCE [LARGE SCALE GENOMIC DNA]</scope>
    <source>
        <strain evidence="5">DX253</strain>
    </source>
</reference>
<dbReference type="PATRIC" id="fig|797209.4.peg.2458"/>
<dbReference type="InterPro" id="IPR043130">
    <property type="entry name" value="CDP-OH_PTrfase_TM_dom"/>
</dbReference>
<dbReference type="Proteomes" id="UP000003751">
    <property type="component" value="Unassembled WGS sequence"/>
</dbReference>
<comment type="similarity">
    <text evidence="2">Belongs to the CDP-alcohol phosphatidyltransferase class-I family.</text>
</comment>
<keyword evidence="3" id="KW-1133">Transmembrane helix</keyword>
<dbReference type="InterPro" id="IPR000462">
    <property type="entry name" value="CDP-OH_P_trans"/>
</dbReference>
<dbReference type="NCBIfam" id="NF038086">
    <property type="entry name" value="anchor_synt_A"/>
    <property type="match status" value="1"/>
</dbReference>
<dbReference type="RefSeq" id="WP_007980274.1">
    <property type="nucleotide sequence ID" value="NZ_AEMG01000012.1"/>
</dbReference>
<keyword evidence="3" id="KW-0812">Transmembrane</keyword>
<organism evidence="4 6">
    <name type="scientific">Haladaptatus paucihalophilus DX253</name>
    <dbReference type="NCBI Taxonomy" id="797209"/>
    <lineage>
        <taxon>Archaea</taxon>
        <taxon>Methanobacteriati</taxon>
        <taxon>Methanobacteriota</taxon>
        <taxon>Stenosarchaea group</taxon>
        <taxon>Halobacteria</taxon>
        <taxon>Halobacteriales</taxon>
        <taxon>Haladaptataceae</taxon>
        <taxon>Haladaptatus</taxon>
    </lineage>
</organism>
<dbReference type="GO" id="GO:0016780">
    <property type="term" value="F:phosphotransferase activity, for other substituted phosphate groups"/>
    <property type="evidence" value="ECO:0007669"/>
    <property type="project" value="InterPro"/>
</dbReference>
<evidence type="ECO:0000313" key="4">
    <source>
        <dbReference type="EMBL" id="EFW91673.1"/>
    </source>
</evidence>
<dbReference type="EMBL" id="FRAN01000001">
    <property type="protein sequence ID" value="SHJ97439.1"/>
    <property type="molecule type" value="Genomic_DNA"/>
</dbReference>
<keyword evidence="1 2" id="KW-0808">Transferase</keyword>